<dbReference type="Gene3D" id="3.40.630.30">
    <property type="match status" value="2"/>
</dbReference>
<dbReference type="Pfam" id="PF08445">
    <property type="entry name" value="FR47"/>
    <property type="match status" value="1"/>
</dbReference>
<keyword evidence="1" id="KW-0808">Transferase</keyword>
<name>A0A2A6C2M1_PRIPA</name>
<dbReference type="EC" id="2.3.1.-" evidence="1"/>
<feature type="domain" description="GCN5-related N-acetyltransferase Rv2170-like" evidence="2">
    <location>
        <begin position="206"/>
        <end position="268"/>
    </location>
</feature>
<dbReference type="SUPFAM" id="SSF81321">
    <property type="entry name" value="Family A G protein-coupled receptor-like"/>
    <property type="match status" value="1"/>
</dbReference>
<protein>
    <recommendedName>
        <fullName evidence="1">Glycine N-acyltransferase-like protein</fullName>
        <ecNumber evidence="1">2.3.1.-</ecNumber>
    </recommendedName>
</protein>
<dbReference type="InterPro" id="IPR016181">
    <property type="entry name" value="Acyl_CoA_acyltransferase"/>
</dbReference>
<dbReference type="PANTHER" id="PTHR15298">
    <property type="entry name" value="L-COA N-ACYLTRANSFERASE-RELATED"/>
    <property type="match status" value="1"/>
</dbReference>
<dbReference type="OrthoDB" id="61870at2759"/>
<dbReference type="InterPro" id="IPR019428">
    <property type="entry name" value="7TM_GPCR_serpentine_rcpt_Str"/>
</dbReference>
<evidence type="ECO:0000313" key="4">
    <source>
        <dbReference type="Proteomes" id="UP000005239"/>
    </source>
</evidence>
<proteinExistence type="inferred from homology"/>
<accession>A0A8R1UJ19</accession>
<sequence length="917" mass="105882">MCRMRDREIIAFTLQQMSALGDFTSLDRLRDLVESLTDGGKQNHRFENFALHNISAFISASGFPNMRVFGYPSEKPYYVFMIEAEVGQVSLLKEGIKAVLHLLKTELEKFGQFIIESDTTVRAMMFEIEREGSYFVNIESNECLPFYMDDDQKKQIVEIEFEAPDGYTVGSVKWETEHKILHSHWHYNFTTPAEIFRDRLKYLPSVGVRAEDGYLVAWEMLQSFGQLTNLFTLEEYRGNGLGVLSELSLAQVLARKELQVFKYVSHDNYDVVRGTMKHPLWSLWKSPINRESSDENKDYILSSTMVSEQNRILFEFFADFELVNIGISVITNLILIYLILYRSSQEIGAYRYLLLAFAINDIYFPLVHLFTLPVICSYKDAFVMFSHGIFTSRISICLFACTFSQTMPLLAHLFVYRLIATKWPRYLQFYTGRTCFIMVTFTVAFESSLFTNCYFNYGPDHETIDYVQTFLEEEFTGEGEEFIGALYYSVEGKFRMRAFLATMGFNSIMAVCSSVIVSCSYLIVAHFRSTHVQWSGKTKRMQLQLFQTLVLQMIIPMIFVYFPCAGIINLPMMGFRLNVFPNLVSASLTFFPLIDAFIIMFGELLMSTLGDFTSSDRLRALVDFLTEGGRKKHRFENFSIQNISTWMLADGFPKGHMRIFGYPSEKPYYVFMIEESNPHVQVRTPSAGHVSVLLKESLSAVIEMLTPDLEKHGQILLEADTTIRAMFFELQSEGAPFDTVYYGDFFPFYMDEEQKQKVAEIEFEAPKGFRIDSVDIANDYDKMHSVWPYRATAPPEILRLRLENLPSVCVRAEDGNLASWEMTHAFGQLTHLFTLEPFRGKGVGLLAENLLAQIFARKGLQIYKYVVDTNVDVVKGSMKHPLWSTWKSVKNGKESDDKEKDIMWSFNIFKYRRGKEN</sequence>
<evidence type="ECO:0000313" key="3">
    <source>
        <dbReference type="EnsemblMetazoa" id="PPA24178.1"/>
    </source>
</evidence>
<evidence type="ECO:0000256" key="1">
    <source>
        <dbReference type="RuleBase" id="RU368002"/>
    </source>
</evidence>
<dbReference type="AlphaFoldDB" id="A0A2A6C2M1"/>
<reference evidence="4" key="1">
    <citation type="journal article" date="2008" name="Nat. Genet.">
        <title>The Pristionchus pacificus genome provides a unique perspective on nematode lifestyle and parasitism.</title>
        <authorList>
            <person name="Dieterich C."/>
            <person name="Clifton S.W."/>
            <person name="Schuster L.N."/>
            <person name="Chinwalla A."/>
            <person name="Delehaunty K."/>
            <person name="Dinkelacker I."/>
            <person name="Fulton L."/>
            <person name="Fulton R."/>
            <person name="Godfrey J."/>
            <person name="Minx P."/>
            <person name="Mitreva M."/>
            <person name="Roeseler W."/>
            <person name="Tian H."/>
            <person name="Witte H."/>
            <person name="Yang S.P."/>
            <person name="Wilson R.K."/>
            <person name="Sommer R.J."/>
        </authorList>
    </citation>
    <scope>NUCLEOTIDE SEQUENCE [LARGE SCALE GENOMIC DNA]</scope>
    <source>
        <strain evidence="4">PS312</strain>
    </source>
</reference>
<dbReference type="SUPFAM" id="SSF55729">
    <property type="entry name" value="Acyl-CoA N-acyltransferases (Nat)"/>
    <property type="match status" value="2"/>
</dbReference>
<dbReference type="Pfam" id="PF10326">
    <property type="entry name" value="7TM_GPCR_Str"/>
    <property type="match status" value="1"/>
</dbReference>
<gene>
    <name evidence="3" type="primary">WBGene00113732</name>
</gene>
<organism evidence="3 4">
    <name type="scientific">Pristionchus pacificus</name>
    <name type="common">Parasitic nematode worm</name>
    <dbReference type="NCBI Taxonomy" id="54126"/>
    <lineage>
        <taxon>Eukaryota</taxon>
        <taxon>Metazoa</taxon>
        <taxon>Ecdysozoa</taxon>
        <taxon>Nematoda</taxon>
        <taxon>Chromadorea</taxon>
        <taxon>Rhabditida</taxon>
        <taxon>Rhabditina</taxon>
        <taxon>Diplogasteromorpha</taxon>
        <taxon>Diplogasteroidea</taxon>
        <taxon>Neodiplogasteridae</taxon>
        <taxon>Pristionchus</taxon>
    </lineage>
</organism>
<dbReference type="Proteomes" id="UP000005239">
    <property type="component" value="Unassembled WGS sequence"/>
</dbReference>
<keyword evidence="4" id="KW-1185">Reference proteome</keyword>
<dbReference type="PANTHER" id="PTHR15298:SF1">
    <property type="entry name" value="GLYCINE N-ACYLTRANSFERASE-LIKE PROTEIN"/>
    <property type="match status" value="1"/>
</dbReference>
<comment type="similarity">
    <text evidence="1">Belongs to the glycine N-acyltransferase family.</text>
</comment>
<dbReference type="EnsemblMetazoa" id="PPA24178.1">
    <property type="protein sequence ID" value="PPA24178.1"/>
    <property type="gene ID" value="WBGene00113732"/>
</dbReference>
<reference evidence="3" key="2">
    <citation type="submission" date="2022-06" db="UniProtKB">
        <authorList>
            <consortium name="EnsemblMetazoa"/>
        </authorList>
    </citation>
    <scope>IDENTIFICATION</scope>
    <source>
        <strain evidence="3">PS312</strain>
    </source>
</reference>
<keyword evidence="1" id="KW-0012">Acyltransferase</keyword>
<dbReference type="InterPro" id="IPR013653">
    <property type="entry name" value="GCN5-like_dom"/>
</dbReference>
<dbReference type="GO" id="GO:0047961">
    <property type="term" value="F:glycine N-acyltransferase activity"/>
    <property type="evidence" value="ECO:0007669"/>
    <property type="project" value="InterPro"/>
</dbReference>
<dbReference type="InterPro" id="IPR010313">
    <property type="entry name" value="Glycine_N-acyltransferase"/>
</dbReference>
<evidence type="ECO:0000259" key="2">
    <source>
        <dbReference type="Pfam" id="PF08445"/>
    </source>
</evidence>
<dbReference type="GO" id="GO:0016410">
    <property type="term" value="F:N-acyltransferase activity"/>
    <property type="evidence" value="ECO:0000318"/>
    <property type="project" value="GO_Central"/>
</dbReference>
<dbReference type="GO" id="GO:0005739">
    <property type="term" value="C:mitochondrion"/>
    <property type="evidence" value="ECO:0007669"/>
    <property type="project" value="InterPro"/>
</dbReference>
<accession>A0A2A6C2M1</accession>